<dbReference type="HOGENOM" id="CLU_155349_2_1_1"/>
<proteinExistence type="predicted"/>
<dbReference type="OrthoDB" id="2984728at2759"/>
<name>M2QVD4_CERS8</name>
<dbReference type="EMBL" id="KB445792">
    <property type="protein sequence ID" value="EMD41073.1"/>
    <property type="molecule type" value="Genomic_DNA"/>
</dbReference>
<sequence>MESVRSVLSSVNLLTTSPEEPGNEHLVGFVGRDKDSEHKMLARFKLDDNSQDTFTFVCNIAESVPFFQCDSAILPTRNVEDVTGSRAFTGVVGPTEVSFILDDGLEISGKLKTPLDDVTEVTGVGVWVKMA</sequence>
<organism evidence="1 2">
    <name type="scientific">Ceriporiopsis subvermispora (strain B)</name>
    <name type="common">White-rot fungus</name>
    <name type="synonym">Gelatoporia subvermispora</name>
    <dbReference type="NCBI Taxonomy" id="914234"/>
    <lineage>
        <taxon>Eukaryota</taxon>
        <taxon>Fungi</taxon>
        <taxon>Dikarya</taxon>
        <taxon>Basidiomycota</taxon>
        <taxon>Agaricomycotina</taxon>
        <taxon>Agaricomycetes</taxon>
        <taxon>Polyporales</taxon>
        <taxon>Gelatoporiaceae</taxon>
        <taxon>Gelatoporia</taxon>
    </lineage>
</organism>
<reference evidence="1 2" key="1">
    <citation type="journal article" date="2012" name="Proc. Natl. Acad. Sci. U.S.A.">
        <title>Comparative genomics of Ceriporiopsis subvermispora and Phanerochaete chrysosporium provide insight into selective ligninolysis.</title>
        <authorList>
            <person name="Fernandez-Fueyo E."/>
            <person name="Ruiz-Duenas F.J."/>
            <person name="Ferreira P."/>
            <person name="Floudas D."/>
            <person name="Hibbett D.S."/>
            <person name="Canessa P."/>
            <person name="Larrondo L.F."/>
            <person name="James T.Y."/>
            <person name="Seelenfreund D."/>
            <person name="Lobos S."/>
            <person name="Polanco R."/>
            <person name="Tello M."/>
            <person name="Honda Y."/>
            <person name="Watanabe T."/>
            <person name="Watanabe T."/>
            <person name="Ryu J.S."/>
            <person name="Kubicek C.P."/>
            <person name="Schmoll M."/>
            <person name="Gaskell J."/>
            <person name="Hammel K.E."/>
            <person name="St John F.J."/>
            <person name="Vanden Wymelenberg A."/>
            <person name="Sabat G."/>
            <person name="Splinter BonDurant S."/>
            <person name="Syed K."/>
            <person name="Yadav J.S."/>
            <person name="Doddapaneni H."/>
            <person name="Subramanian V."/>
            <person name="Lavin J.L."/>
            <person name="Oguiza J.A."/>
            <person name="Perez G."/>
            <person name="Pisabarro A.G."/>
            <person name="Ramirez L."/>
            <person name="Santoyo F."/>
            <person name="Master E."/>
            <person name="Coutinho P.M."/>
            <person name="Henrissat B."/>
            <person name="Lombard V."/>
            <person name="Magnuson J.K."/>
            <person name="Kuees U."/>
            <person name="Hori C."/>
            <person name="Igarashi K."/>
            <person name="Samejima M."/>
            <person name="Held B.W."/>
            <person name="Barry K.W."/>
            <person name="LaButti K.M."/>
            <person name="Lapidus A."/>
            <person name="Lindquist E.A."/>
            <person name="Lucas S.M."/>
            <person name="Riley R."/>
            <person name="Salamov A.A."/>
            <person name="Hoffmeister D."/>
            <person name="Schwenk D."/>
            <person name="Hadar Y."/>
            <person name="Yarden O."/>
            <person name="de Vries R.P."/>
            <person name="Wiebenga A."/>
            <person name="Stenlid J."/>
            <person name="Eastwood D."/>
            <person name="Grigoriev I.V."/>
            <person name="Berka R.M."/>
            <person name="Blanchette R.A."/>
            <person name="Kersten P."/>
            <person name="Martinez A.T."/>
            <person name="Vicuna R."/>
            <person name="Cullen D."/>
        </authorList>
    </citation>
    <scope>NUCLEOTIDE SEQUENCE [LARGE SCALE GENOMIC DNA]</scope>
    <source>
        <strain evidence="1 2">B</strain>
    </source>
</reference>
<keyword evidence="2" id="KW-1185">Reference proteome</keyword>
<dbReference type="Proteomes" id="UP000016930">
    <property type="component" value="Unassembled WGS sequence"/>
</dbReference>
<protein>
    <submittedName>
        <fullName evidence="1">Uncharacterized protein</fullName>
    </submittedName>
</protein>
<evidence type="ECO:0000313" key="2">
    <source>
        <dbReference type="Proteomes" id="UP000016930"/>
    </source>
</evidence>
<accession>M2QVD4</accession>
<gene>
    <name evidence="1" type="ORF">CERSUDRAFT_91829</name>
</gene>
<dbReference type="AlphaFoldDB" id="M2QVD4"/>
<evidence type="ECO:0000313" key="1">
    <source>
        <dbReference type="EMBL" id="EMD41073.1"/>
    </source>
</evidence>